<sequence length="65" mass="7571">MQQHFLTRPLVSQVSLYSWARLLSTGIAVLEFNLLWSSLCYNDNEEYRIGKIIDCYGIGISEERE</sequence>
<proteinExistence type="predicted"/>
<organism evidence="1 2">
    <name type="scientific">Brassica cretica</name>
    <name type="common">Mustard</name>
    <dbReference type="NCBI Taxonomy" id="69181"/>
    <lineage>
        <taxon>Eukaryota</taxon>
        <taxon>Viridiplantae</taxon>
        <taxon>Streptophyta</taxon>
        <taxon>Embryophyta</taxon>
        <taxon>Tracheophyta</taxon>
        <taxon>Spermatophyta</taxon>
        <taxon>Magnoliopsida</taxon>
        <taxon>eudicotyledons</taxon>
        <taxon>Gunneridae</taxon>
        <taxon>Pentapetalae</taxon>
        <taxon>rosids</taxon>
        <taxon>malvids</taxon>
        <taxon>Brassicales</taxon>
        <taxon>Brassicaceae</taxon>
        <taxon>Brassiceae</taxon>
        <taxon>Brassica</taxon>
    </lineage>
</organism>
<evidence type="ECO:0000313" key="2">
    <source>
        <dbReference type="Proteomes" id="UP000266723"/>
    </source>
</evidence>
<keyword evidence="2" id="KW-1185">Reference proteome</keyword>
<name>A0ABQ7DQH7_BRACR</name>
<dbReference type="Proteomes" id="UP000266723">
    <property type="component" value="Unassembled WGS sequence"/>
</dbReference>
<accession>A0ABQ7DQH7</accession>
<dbReference type="EMBL" id="QGKV02000649">
    <property type="protein sequence ID" value="KAF3580127.1"/>
    <property type="molecule type" value="Genomic_DNA"/>
</dbReference>
<comment type="caution">
    <text evidence="1">The sequence shown here is derived from an EMBL/GenBank/DDBJ whole genome shotgun (WGS) entry which is preliminary data.</text>
</comment>
<gene>
    <name evidence="1" type="ORF">DY000_02031698</name>
</gene>
<evidence type="ECO:0000313" key="1">
    <source>
        <dbReference type="EMBL" id="KAF3580127.1"/>
    </source>
</evidence>
<reference evidence="1 2" key="1">
    <citation type="journal article" date="2020" name="BMC Genomics">
        <title>Intraspecific diversification of the crop wild relative Brassica cretica Lam. using demographic model selection.</title>
        <authorList>
            <person name="Kioukis A."/>
            <person name="Michalopoulou V.A."/>
            <person name="Briers L."/>
            <person name="Pirintsos S."/>
            <person name="Studholme D.J."/>
            <person name="Pavlidis P."/>
            <person name="Sarris P.F."/>
        </authorList>
    </citation>
    <scope>NUCLEOTIDE SEQUENCE [LARGE SCALE GENOMIC DNA]</scope>
    <source>
        <strain evidence="2">cv. PFS-1207/04</strain>
    </source>
</reference>
<protein>
    <submittedName>
        <fullName evidence="1">Uncharacterized protein</fullName>
    </submittedName>
</protein>